<feature type="transmembrane region" description="Helical" evidence="2">
    <location>
        <begin position="75"/>
        <end position="99"/>
    </location>
</feature>
<dbReference type="KEGG" id="cee:CENDO_07385"/>
<protein>
    <submittedName>
        <fullName evidence="3">Tryptophan-associated transmembrane protein</fullName>
    </submittedName>
</protein>
<dbReference type="NCBIfam" id="TIGR02234">
    <property type="entry name" value="trp_oprn_chp"/>
    <property type="match status" value="1"/>
</dbReference>
<gene>
    <name evidence="3" type="ORF">CENDO_07385</name>
</gene>
<keyword evidence="4" id="KW-1185">Reference proteome</keyword>
<feature type="region of interest" description="Disordered" evidence="1">
    <location>
        <begin position="202"/>
        <end position="222"/>
    </location>
</feature>
<dbReference type="Proteomes" id="UP000296352">
    <property type="component" value="Chromosome"/>
</dbReference>
<dbReference type="InterPro" id="IPR019051">
    <property type="entry name" value="Trp_biosyn_TM_oprn/chp"/>
</dbReference>
<evidence type="ECO:0000256" key="2">
    <source>
        <dbReference type="SAM" id="Phobius"/>
    </source>
</evidence>
<keyword evidence="2" id="KW-1133">Transmembrane helix</keyword>
<evidence type="ECO:0000313" key="3">
    <source>
        <dbReference type="EMBL" id="QCB28751.1"/>
    </source>
</evidence>
<evidence type="ECO:0000313" key="4">
    <source>
        <dbReference type="Proteomes" id="UP000296352"/>
    </source>
</evidence>
<accession>A0A4P7QG65</accession>
<dbReference type="AlphaFoldDB" id="A0A4P7QG65"/>
<evidence type="ECO:0000256" key="1">
    <source>
        <dbReference type="SAM" id="MobiDB-lite"/>
    </source>
</evidence>
<dbReference type="Pfam" id="PF09534">
    <property type="entry name" value="Trp_oprn_chp"/>
    <property type="match status" value="1"/>
</dbReference>
<proteinExistence type="predicted"/>
<feature type="compositionally biased region" description="Gly residues" evidence="1">
    <location>
        <begin position="210"/>
        <end position="222"/>
    </location>
</feature>
<feature type="transmembrane region" description="Helical" evidence="2">
    <location>
        <begin position="48"/>
        <end position="68"/>
    </location>
</feature>
<keyword evidence="2" id="KW-0472">Membrane</keyword>
<dbReference type="EMBL" id="CP039247">
    <property type="protein sequence ID" value="QCB28751.1"/>
    <property type="molecule type" value="Genomic_DNA"/>
</dbReference>
<keyword evidence="2 3" id="KW-0812">Transmembrane</keyword>
<dbReference type="OrthoDB" id="4372702at2"/>
<dbReference type="RefSeq" id="WP_136141449.1">
    <property type="nucleotide sequence ID" value="NZ_CP039247.1"/>
</dbReference>
<feature type="transmembrane region" description="Helical" evidence="2">
    <location>
        <begin position="136"/>
        <end position="157"/>
    </location>
</feature>
<organism evidence="3 4">
    <name type="scientific">Corynebacterium endometrii</name>
    <dbReference type="NCBI Taxonomy" id="2488819"/>
    <lineage>
        <taxon>Bacteria</taxon>
        <taxon>Bacillati</taxon>
        <taxon>Actinomycetota</taxon>
        <taxon>Actinomycetes</taxon>
        <taxon>Mycobacteriales</taxon>
        <taxon>Corynebacteriaceae</taxon>
        <taxon>Corynebacterium</taxon>
    </lineage>
</organism>
<sequence length="222" mass="23114" precursor="true">MKKRLGPLLILVAALIIFISSRLAWVTAFSEDDKAGSAANDILGSNWSLELMGVGFLLLAGGLAGFALRKTARRIVGIICALGGAAAAWAPISLLTYGADLERAQNVLRSARENTRAVDVTTISDWAIVTEAETNVAGPILAIFGAALALFGGILLATNPGEDSVKSNKYETLSARVDKLEEDLESSPDSGRVMWDALDADIDPTDFEGGHGGTAGGSGRPS</sequence>
<name>A0A4P7QG65_9CORY</name>
<reference evidence="3 4" key="1">
    <citation type="submission" date="2019-04" db="EMBL/GenBank/DDBJ databases">
        <title>Corynebacterium endometrii sp. nov., isolated from the uterus of a cow with endometritis.</title>
        <authorList>
            <person name="Ballas P."/>
            <person name="Ruckert C."/>
            <person name="Wagener K."/>
            <person name="Drillich M."/>
            <person name="Kaempfer P."/>
            <person name="Busse H.-J."/>
            <person name="Ehling-Schulz M."/>
        </authorList>
    </citation>
    <scope>NUCLEOTIDE SEQUENCE [LARGE SCALE GENOMIC DNA]</scope>
    <source>
        <strain evidence="3 4">LMM-1653</strain>
    </source>
</reference>
<dbReference type="InterPro" id="IPR011746">
    <property type="entry name" value="Trp_synth-assoc_CHP"/>
</dbReference>